<dbReference type="OMA" id="CEHWQVA"/>
<dbReference type="Gene3D" id="1.25.40.20">
    <property type="entry name" value="Ankyrin repeat-containing domain"/>
    <property type="match status" value="1"/>
</dbReference>
<evidence type="ECO:0000256" key="4">
    <source>
        <dbReference type="SAM" id="MobiDB-lite"/>
    </source>
</evidence>
<evidence type="ECO:0000313" key="5">
    <source>
        <dbReference type="EMBL" id="CCC47151.1"/>
    </source>
</evidence>
<evidence type="ECO:0000256" key="1">
    <source>
        <dbReference type="ARBA" id="ARBA00022737"/>
    </source>
</evidence>
<accession>G0TT70</accession>
<sequence>MSLSEEERAAKEARLGELRAQMERLANPSTDPPHDGDGSDCQAYEGEDGSQSSGNSADEEFLASAENAVGVCMFATPMGELLGKTVETGPNAKRGIIGDFELLRLAKMGDLVSFKEFAMLTGADPTTFKDNHGRNALHYAADSGSVSVLQYLSSIGVPYSKDEKNMTPVDIAALNGHVDCVKLLAETYSQAAESVKDYEEALEEFAVPPPRFTMSKPAPPFLGNTKNRTFWKEPGINADNDPSLIPAAGVSISSLKEEEHQSVAEALCGMGLTQDGHGFYAWLPPTEPKTLAAALTRATLVGATQTIDGRKVLRGVVMSVPLGGLIILRSSSSGQAFRNPRLGALLALHPSLRGANHSSRMLMEMHRLLRDTGGPIVFRSPIQLPMGAVGLIKWFRRSIAPSDVFKRHYATEVFPDFFQYDDVLRVDVVTKNALTKSFVADAGHGSAWIQVEHNDSDQIKRLHEFVSNHAPSAFDVAYIPETSDDLLASIVQDGLSAFVKASPQGGPITDIVVLRLRSLEERPGVTKNAAALCVYALFTSFNGAKKAEEVLALAHKLGYETVFIPNTFGFVDSDLSKAMFEELPSYREYLYALNETISAAIVPTPLSKVALPALWI</sequence>
<dbReference type="PROSITE" id="PS50297">
    <property type="entry name" value="ANK_REP_REGION"/>
    <property type="match status" value="1"/>
</dbReference>
<dbReference type="PROSITE" id="PS50088">
    <property type="entry name" value="ANK_REPEAT"/>
    <property type="match status" value="1"/>
</dbReference>
<dbReference type="InterPro" id="IPR002110">
    <property type="entry name" value="Ankyrin_rpt"/>
</dbReference>
<dbReference type="VEuPathDB" id="TriTrypDB:TvY486_0303290"/>
<dbReference type="EMBL" id="HE573019">
    <property type="protein sequence ID" value="CCC47151.1"/>
    <property type="molecule type" value="Genomic_DNA"/>
</dbReference>
<feature type="compositionally biased region" description="Basic and acidic residues" evidence="4">
    <location>
        <begin position="1"/>
        <end position="22"/>
    </location>
</feature>
<evidence type="ECO:0000256" key="2">
    <source>
        <dbReference type="ARBA" id="ARBA00023043"/>
    </source>
</evidence>
<dbReference type="PANTHER" id="PTHR24201">
    <property type="entry name" value="ANK_REP_REGION DOMAIN-CONTAINING PROTEIN"/>
    <property type="match status" value="1"/>
</dbReference>
<dbReference type="SMART" id="SM00248">
    <property type="entry name" value="ANK"/>
    <property type="match status" value="2"/>
</dbReference>
<dbReference type="InterPro" id="IPR050776">
    <property type="entry name" value="Ank_Repeat/CDKN_Inhibitor"/>
</dbReference>
<dbReference type="Pfam" id="PF12796">
    <property type="entry name" value="Ank_2"/>
    <property type="match status" value="1"/>
</dbReference>
<organism evidence="5">
    <name type="scientific">Trypanosoma vivax (strain Y486)</name>
    <dbReference type="NCBI Taxonomy" id="1055687"/>
    <lineage>
        <taxon>Eukaryota</taxon>
        <taxon>Discoba</taxon>
        <taxon>Euglenozoa</taxon>
        <taxon>Kinetoplastea</taxon>
        <taxon>Metakinetoplastina</taxon>
        <taxon>Trypanosomatida</taxon>
        <taxon>Trypanosomatidae</taxon>
        <taxon>Trypanosoma</taxon>
        <taxon>Duttonella</taxon>
    </lineage>
</organism>
<keyword evidence="2 3" id="KW-0040">ANK repeat</keyword>
<feature type="repeat" description="ANK" evidence="3">
    <location>
        <begin position="132"/>
        <end position="164"/>
    </location>
</feature>
<reference evidence="5" key="1">
    <citation type="journal article" date="2012" name="Proc. Natl. Acad. Sci. U.S.A.">
        <title>Antigenic diversity is generated by distinct evolutionary mechanisms in African trypanosome species.</title>
        <authorList>
            <person name="Jackson A.P."/>
            <person name="Berry A."/>
            <person name="Aslett M."/>
            <person name="Allison H.C."/>
            <person name="Burton P."/>
            <person name="Vavrova-Anderson J."/>
            <person name="Brown R."/>
            <person name="Browne H."/>
            <person name="Corton N."/>
            <person name="Hauser H."/>
            <person name="Gamble J."/>
            <person name="Gilderthorp R."/>
            <person name="Marcello L."/>
            <person name="McQuillan J."/>
            <person name="Otto T.D."/>
            <person name="Quail M.A."/>
            <person name="Sanders M.J."/>
            <person name="van Tonder A."/>
            <person name="Ginger M.L."/>
            <person name="Field M.C."/>
            <person name="Barry J.D."/>
            <person name="Hertz-Fowler C."/>
            <person name="Berriman M."/>
        </authorList>
    </citation>
    <scope>NUCLEOTIDE SEQUENCE</scope>
    <source>
        <strain evidence="5">Y486</strain>
    </source>
</reference>
<gene>
    <name evidence="5" type="ORF">TVY486_0303290</name>
</gene>
<proteinExistence type="predicted"/>
<name>G0TT70_TRYVY</name>
<dbReference type="InterPro" id="IPR036770">
    <property type="entry name" value="Ankyrin_rpt-contain_sf"/>
</dbReference>
<keyword evidence="1" id="KW-0677">Repeat</keyword>
<evidence type="ECO:0000256" key="3">
    <source>
        <dbReference type="PROSITE-ProRule" id="PRU00023"/>
    </source>
</evidence>
<feature type="region of interest" description="Disordered" evidence="4">
    <location>
        <begin position="1"/>
        <end position="58"/>
    </location>
</feature>
<protein>
    <submittedName>
        <fullName evidence="5">Uncharacterized protein</fullName>
    </submittedName>
</protein>
<dbReference type="SUPFAM" id="SSF48403">
    <property type="entry name" value="Ankyrin repeat"/>
    <property type="match status" value="1"/>
</dbReference>
<dbReference type="AlphaFoldDB" id="G0TT70"/>